<sequence length="638" mass="70063">MVECRICERTFAKDKNLITHILAVHDKARPYFCHFCTSRFGSTERRATHELQQHGLVIEGESLEHDTESSDDLDEDADEEVDSNEDAEEDDDTDDEADPDKDPEEDEEMTDVSEGRNDLDEDADDEADSDENAEDDGEMTDVPEEQSNTFIPSPPRPRHFDFLNPLRDAATDVITMYSSRGVSYESDAVKETLARLSRALCGIRKDPTVSTSSIWRARLARLHGRWLVMHERFVQSCNDIITKESMQYAVDEIHRFSFKLEILWDDEEDDDDDLERFDEFLTVLYGEGSVFFEDEGGKVVGPLPQRAVDVLALLGLDEHGAALPPIDETIGLQDESDMQQEHGDEELQADAGAEISGDDQEMQDQDGELSPEAPLADDTSSDLASTGTPPQATAVPQATIFAPQMFLTGNPMAANLPRSLPATLSPAQNQNEPCTAMMIGDLLNALPRNQFLDFGNQASIMSLLHDTDGIELQVPYETGAPFACDVCKIGFPTLDLFIGHLHMEHFLGPTTSCQCSCCVAIFGADKIITTGIIIDLTEFWWASCPNAFAECAARENGMPAVPTTDGAGKAITAPRTLAEMSQDEALKGLWGHPSIYDSGERGPANGISSPAITPAFLSNLLHGVDLSPWSTASMDITD</sequence>
<feature type="compositionally biased region" description="Acidic residues" evidence="2">
    <location>
        <begin position="69"/>
        <end position="111"/>
    </location>
</feature>
<dbReference type="GO" id="GO:0008270">
    <property type="term" value="F:zinc ion binding"/>
    <property type="evidence" value="ECO:0007669"/>
    <property type="project" value="UniProtKB-KW"/>
</dbReference>
<dbReference type="InterPro" id="IPR036236">
    <property type="entry name" value="Znf_C2H2_sf"/>
</dbReference>
<evidence type="ECO:0000313" key="4">
    <source>
        <dbReference type="EMBL" id="TKX22041.1"/>
    </source>
</evidence>
<gene>
    <name evidence="4" type="ORF">C1H76_5674</name>
</gene>
<keyword evidence="1" id="KW-0862">Zinc</keyword>
<dbReference type="EMBL" id="PTQR01000074">
    <property type="protein sequence ID" value="TKX22041.1"/>
    <property type="molecule type" value="Genomic_DNA"/>
</dbReference>
<keyword evidence="1" id="KW-0479">Metal-binding</keyword>
<proteinExistence type="predicted"/>
<dbReference type="PROSITE" id="PS00028">
    <property type="entry name" value="ZINC_FINGER_C2H2_1"/>
    <property type="match status" value="2"/>
</dbReference>
<dbReference type="SUPFAM" id="SSF57667">
    <property type="entry name" value="beta-beta-alpha zinc fingers"/>
    <property type="match status" value="1"/>
</dbReference>
<feature type="domain" description="C2H2-type" evidence="3">
    <location>
        <begin position="2"/>
        <end position="30"/>
    </location>
</feature>
<dbReference type="SMART" id="SM00355">
    <property type="entry name" value="ZnF_C2H2"/>
    <property type="match status" value="3"/>
</dbReference>
<evidence type="ECO:0000256" key="2">
    <source>
        <dbReference type="SAM" id="MobiDB-lite"/>
    </source>
</evidence>
<dbReference type="AlphaFoldDB" id="A0A4U7AYN8"/>
<dbReference type="Gene3D" id="3.30.160.60">
    <property type="entry name" value="Classic Zinc Finger"/>
    <property type="match status" value="1"/>
</dbReference>
<organism evidence="4 5">
    <name type="scientific">Elsinoe australis</name>
    <dbReference type="NCBI Taxonomy" id="40998"/>
    <lineage>
        <taxon>Eukaryota</taxon>
        <taxon>Fungi</taxon>
        <taxon>Dikarya</taxon>
        <taxon>Ascomycota</taxon>
        <taxon>Pezizomycotina</taxon>
        <taxon>Dothideomycetes</taxon>
        <taxon>Dothideomycetidae</taxon>
        <taxon>Myriangiales</taxon>
        <taxon>Elsinoaceae</taxon>
        <taxon>Elsinoe</taxon>
    </lineage>
</organism>
<feature type="region of interest" description="Disordered" evidence="2">
    <location>
        <begin position="357"/>
        <end position="394"/>
    </location>
</feature>
<evidence type="ECO:0000259" key="3">
    <source>
        <dbReference type="PROSITE" id="PS50157"/>
    </source>
</evidence>
<feature type="compositionally biased region" description="Acidic residues" evidence="2">
    <location>
        <begin position="357"/>
        <end position="369"/>
    </location>
</feature>
<reference evidence="4 5" key="1">
    <citation type="submission" date="2018-02" db="EMBL/GenBank/DDBJ databases">
        <title>Draft genome sequences of Elsinoe sp., causing black scab on jojoba.</title>
        <authorList>
            <person name="Stodart B."/>
            <person name="Jeffress S."/>
            <person name="Ash G."/>
            <person name="Arun Chinnappa K."/>
        </authorList>
    </citation>
    <scope>NUCLEOTIDE SEQUENCE [LARGE SCALE GENOMIC DNA]</scope>
    <source>
        <strain evidence="4 5">Hillstone_2</strain>
    </source>
</reference>
<feature type="compositionally biased region" description="Acidic residues" evidence="2">
    <location>
        <begin position="119"/>
        <end position="144"/>
    </location>
</feature>
<keyword evidence="1" id="KW-0863">Zinc-finger</keyword>
<name>A0A4U7AYN8_9PEZI</name>
<dbReference type="PROSITE" id="PS50157">
    <property type="entry name" value="ZINC_FINGER_C2H2_2"/>
    <property type="match status" value="1"/>
</dbReference>
<dbReference type="InterPro" id="IPR013087">
    <property type="entry name" value="Znf_C2H2_type"/>
</dbReference>
<feature type="compositionally biased region" description="Polar residues" evidence="2">
    <location>
        <begin position="381"/>
        <end position="394"/>
    </location>
</feature>
<accession>A0A4U7AYN8</accession>
<protein>
    <submittedName>
        <fullName evidence="4">Putative nucleic acid binding protein 19</fullName>
    </submittedName>
</protein>
<comment type="caution">
    <text evidence="4">The sequence shown here is derived from an EMBL/GenBank/DDBJ whole genome shotgun (WGS) entry which is preliminary data.</text>
</comment>
<evidence type="ECO:0000313" key="5">
    <source>
        <dbReference type="Proteomes" id="UP000308133"/>
    </source>
</evidence>
<feature type="region of interest" description="Disordered" evidence="2">
    <location>
        <begin position="56"/>
        <end position="163"/>
    </location>
</feature>
<dbReference type="Proteomes" id="UP000308133">
    <property type="component" value="Unassembled WGS sequence"/>
</dbReference>
<evidence type="ECO:0000256" key="1">
    <source>
        <dbReference type="PROSITE-ProRule" id="PRU00042"/>
    </source>
</evidence>